<evidence type="ECO:0008006" key="6">
    <source>
        <dbReference type="Google" id="ProtNLM"/>
    </source>
</evidence>
<accession>A0A9X3SWE9</accession>
<dbReference type="Proteomes" id="UP001145799">
    <property type="component" value="Unassembled WGS sequence"/>
</dbReference>
<name>A0A9X3SWE9_9ACTN</name>
<evidence type="ECO:0000256" key="1">
    <source>
        <dbReference type="SAM" id="Phobius"/>
    </source>
</evidence>
<evidence type="ECO:0000313" key="3">
    <source>
        <dbReference type="EMBL" id="MDR7336897.1"/>
    </source>
</evidence>
<gene>
    <name evidence="3" type="ORF">J2S69_000616</name>
    <name evidence="2" type="ORF">O2L01_18895</name>
</gene>
<evidence type="ECO:0000313" key="4">
    <source>
        <dbReference type="Proteomes" id="UP001145799"/>
    </source>
</evidence>
<dbReference type="EMBL" id="JAPZVQ010000013">
    <property type="protein sequence ID" value="MDA1387074.1"/>
    <property type="molecule type" value="Genomic_DNA"/>
</dbReference>
<keyword evidence="1" id="KW-1133">Transmembrane helix</keyword>
<dbReference type="RefSeq" id="WP_270123569.1">
    <property type="nucleotide sequence ID" value="NZ_BAAAOM010000002.1"/>
</dbReference>
<feature type="transmembrane region" description="Helical" evidence="1">
    <location>
        <begin position="139"/>
        <end position="157"/>
    </location>
</feature>
<feature type="transmembrane region" description="Helical" evidence="1">
    <location>
        <begin position="21"/>
        <end position="40"/>
    </location>
</feature>
<comment type="caution">
    <text evidence="2">The sequence shown here is derived from an EMBL/GenBank/DDBJ whole genome shotgun (WGS) entry which is preliminary data.</text>
</comment>
<sequence length="235" mass="25007">MTTVLTQRKYRVAAQLATKTARTVGLAAVAAFALLLAASAVYRSVTGQYEEYAYYALMAVPLVMIGLAWVQVFRTYPRALANGVTRKETLTALALFGAAAVLAAALATQLGLVVIGFFSTFEGVEHHRGFYGRTLTESIVRPAVYFACGATAAAAMLRFGNRAVGAVVAGLAIGLVLYRQPVVQFVYTEYARAAGTSSTAELGSMLLSVDLALAVLFSITAWLLLLRAPIRNKKA</sequence>
<keyword evidence="1" id="KW-0472">Membrane</keyword>
<keyword evidence="5" id="KW-1185">Reference proteome</keyword>
<feature type="transmembrane region" description="Helical" evidence="1">
    <location>
        <begin position="202"/>
        <end position="226"/>
    </location>
</feature>
<organism evidence="2 4">
    <name type="scientific">Glycomyces lechevalierae</name>
    <dbReference type="NCBI Taxonomy" id="256034"/>
    <lineage>
        <taxon>Bacteria</taxon>
        <taxon>Bacillati</taxon>
        <taxon>Actinomycetota</taxon>
        <taxon>Actinomycetes</taxon>
        <taxon>Glycomycetales</taxon>
        <taxon>Glycomycetaceae</taxon>
        <taxon>Glycomyces</taxon>
    </lineage>
</organism>
<feature type="transmembrane region" description="Helical" evidence="1">
    <location>
        <begin position="164"/>
        <end position="182"/>
    </location>
</feature>
<dbReference type="AlphaFoldDB" id="A0A9X3SWE9"/>
<reference evidence="2" key="1">
    <citation type="submission" date="2022-12" db="EMBL/GenBank/DDBJ databases">
        <title>Gycomyces niveus sp.nov., a novel actinomycete isolated from soil in Shouguang.</title>
        <authorList>
            <person name="Yang X."/>
        </authorList>
    </citation>
    <scope>NUCLEOTIDE SEQUENCE</scope>
    <source>
        <strain evidence="2">DSM 44724</strain>
    </source>
</reference>
<dbReference type="EMBL" id="JAVDYD010000001">
    <property type="protein sequence ID" value="MDR7336897.1"/>
    <property type="molecule type" value="Genomic_DNA"/>
</dbReference>
<protein>
    <recommendedName>
        <fullName evidence="6">ABC transporter permease</fullName>
    </recommendedName>
</protein>
<feature type="transmembrane region" description="Helical" evidence="1">
    <location>
        <begin position="93"/>
        <end position="119"/>
    </location>
</feature>
<feature type="transmembrane region" description="Helical" evidence="1">
    <location>
        <begin position="52"/>
        <end position="72"/>
    </location>
</feature>
<dbReference type="Proteomes" id="UP001183604">
    <property type="component" value="Unassembled WGS sequence"/>
</dbReference>
<reference evidence="3 5" key="2">
    <citation type="submission" date="2023-07" db="EMBL/GenBank/DDBJ databases">
        <title>Sequencing the genomes of 1000 actinobacteria strains.</title>
        <authorList>
            <person name="Klenk H.-P."/>
        </authorList>
    </citation>
    <scope>NUCLEOTIDE SEQUENCE [LARGE SCALE GENOMIC DNA]</scope>
    <source>
        <strain evidence="3 5">DSM 44724</strain>
    </source>
</reference>
<evidence type="ECO:0000313" key="5">
    <source>
        <dbReference type="Proteomes" id="UP001183604"/>
    </source>
</evidence>
<evidence type="ECO:0000313" key="2">
    <source>
        <dbReference type="EMBL" id="MDA1387074.1"/>
    </source>
</evidence>
<keyword evidence="1" id="KW-0812">Transmembrane</keyword>
<proteinExistence type="predicted"/>